<dbReference type="EMBL" id="BOLH01000001">
    <property type="protein sequence ID" value="GIC71124.1"/>
    <property type="molecule type" value="Genomic_DNA"/>
</dbReference>
<dbReference type="NCBIfam" id="NF003353">
    <property type="entry name" value="PRK04387.1"/>
    <property type="match status" value="1"/>
</dbReference>
<organism evidence="3 8">
    <name type="scientific">Limosilactobacillus fermentum</name>
    <name type="common">Lactobacillus fermentum</name>
    <dbReference type="NCBI Taxonomy" id="1613"/>
    <lineage>
        <taxon>Bacteria</taxon>
        <taxon>Bacillati</taxon>
        <taxon>Bacillota</taxon>
        <taxon>Bacilli</taxon>
        <taxon>Lactobacillales</taxon>
        <taxon>Lactobacillaceae</taxon>
        <taxon>Limosilactobacillus</taxon>
    </lineage>
</organism>
<gene>
    <name evidence="1" type="ORF">BUW47_01475</name>
    <name evidence="4" type="ORF">C1Y38_03465</name>
    <name evidence="3" type="ORF">GC247_10395</name>
    <name evidence="5" type="ORF">HCY95_00663</name>
    <name evidence="2" type="ORF">LF01B1_01390</name>
</gene>
<evidence type="ECO:0000313" key="6">
    <source>
        <dbReference type="Proteomes" id="UP000185427"/>
    </source>
</evidence>
<dbReference type="PIRSF" id="PIRSF037260">
    <property type="entry name" value="UPF0223"/>
    <property type="match status" value="1"/>
</dbReference>
<evidence type="ECO:0000313" key="10">
    <source>
        <dbReference type="Proteomes" id="UP000653631"/>
    </source>
</evidence>
<dbReference type="Proteomes" id="UP000503169">
    <property type="component" value="Chromosome"/>
</dbReference>
<dbReference type="InterPro" id="IPR007920">
    <property type="entry name" value="UPF0223"/>
</dbReference>
<dbReference type="Proteomes" id="UP000236514">
    <property type="component" value="Unassembled WGS sequence"/>
</dbReference>
<evidence type="ECO:0000313" key="8">
    <source>
        <dbReference type="Proteomes" id="UP000466799"/>
    </source>
</evidence>
<evidence type="ECO:0000313" key="7">
    <source>
        <dbReference type="Proteomes" id="UP000236514"/>
    </source>
</evidence>
<evidence type="ECO:0000313" key="1">
    <source>
        <dbReference type="EMBL" id="APU45208.1"/>
    </source>
</evidence>
<reference evidence="4 7" key="2">
    <citation type="submission" date="2018-01" db="EMBL/GenBank/DDBJ databases">
        <title>Draft genome sequence of the feruloyl esterase-producing strain Lactobacillus fermentum CRL 1446, isolated from artisanal goat milk cheese.</title>
        <authorList>
            <person name="Abeijon Mukdsi M.C."/>
            <person name="Saavedra L."/>
            <person name="Gauffin Cano M.P."/>
            <person name="Hebert E.M."/>
            <person name="Medina R.B."/>
        </authorList>
    </citation>
    <scope>NUCLEOTIDE SEQUENCE [LARGE SCALE GENOMIC DNA]</scope>
    <source>
        <strain evidence="4 7">CRL 1446</strain>
    </source>
</reference>
<accession>A0A0F4HBT7</accession>
<dbReference type="GeneID" id="83715066"/>
<evidence type="ECO:0000313" key="4">
    <source>
        <dbReference type="EMBL" id="PNV58197.1"/>
    </source>
</evidence>
<dbReference type="Proteomes" id="UP000466799">
    <property type="component" value="Unassembled WGS sequence"/>
</dbReference>
<dbReference type="PATRIC" id="fig|1613.32.peg.1997"/>
<dbReference type="Proteomes" id="UP000185427">
    <property type="component" value="Chromosome"/>
</dbReference>
<evidence type="ECO:0000313" key="9">
    <source>
        <dbReference type="Proteomes" id="UP000503169"/>
    </source>
</evidence>
<dbReference type="EMBL" id="WHJL01000143">
    <property type="protein sequence ID" value="MPQ36242.1"/>
    <property type="molecule type" value="Genomic_DNA"/>
</dbReference>
<dbReference type="Gene3D" id="1.10.220.80">
    <property type="entry name" value="BH2638-like"/>
    <property type="match status" value="1"/>
</dbReference>
<reference evidence="3 8" key="3">
    <citation type="submission" date="2019-10" db="EMBL/GenBank/DDBJ databases">
        <title>Genome Sequencing and assembly of Lactobacillus fermentum I2, a lactic acid bacteria.</title>
        <authorList>
            <person name="Lopes L.S."/>
            <person name="Persinoti G.F."/>
            <person name="Riano-Pachon D.M."/>
            <person name="Labate C.A."/>
        </authorList>
    </citation>
    <scope>NUCLEOTIDE SEQUENCE [LARGE SCALE GENOMIC DNA]</scope>
    <source>
        <strain evidence="3 8">I2</strain>
    </source>
</reference>
<dbReference type="EMBL" id="CP050919">
    <property type="protein sequence ID" value="QIX58228.1"/>
    <property type="molecule type" value="Genomic_DNA"/>
</dbReference>
<evidence type="ECO:0000313" key="5">
    <source>
        <dbReference type="EMBL" id="QIX58228.1"/>
    </source>
</evidence>
<dbReference type="InterPro" id="IPR023324">
    <property type="entry name" value="BH2638-like_sf"/>
</dbReference>
<evidence type="ECO:0000313" key="2">
    <source>
        <dbReference type="EMBL" id="GIC71124.1"/>
    </source>
</evidence>
<sequence length="95" mass="10807">MAINGGNYSYPLDPTWTAEELIAVTNFYRVVEDAYETGVRRQRVLDCYQAFKKVVPTKAQEKQLGRDFYRVSGYQCYDVVKAAKETTKGQLKIGG</sequence>
<dbReference type="Pfam" id="PF05256">
    <property type="entry name" value="UPF0223"/>
    <property type="match status" value="1"/>
</dbReference>
<dbReference type="STRING" id="1613.GCA_002119645_00689"/>
<proteinExistence type="predicted"/>
<dbReference type="EMBL" id="CP019030">
    <property type="protein sequence ID" value="APU45208.1"/>
    <property type="molecule type" value="Genomic_DNA"/>
</dbReference>
<dbReference type="OrthoDB" id="1649074at2"/>
<reference evidence="2 10" key="5">
    <citation type="submission" date="2021-01" db="EMBL/GenBank/DDBJ databases">
        <title>Development of a method for detection of lactic acid bacteria that cause putrefactive shochu mash.</title>
        <authorList>
            <person name="Takashita H."/>
            <person name="Fujihara E."/>
            <person name="Takayama K."/>
            <person name="Yamamoto H."/>
            <person name="Mizutani M."/>
            <person name="Kajiwara Y."/>
        </authorList>
    </citation>
    <scope>NUCLEOTIDE SEQUENCE [LARGE SCALE GENOMIC DNA]</scope>
    <source>
        <strain evidence="2 10">01-B1</strain>
    </source>
</reference>
<dbReference type="SUPFAM" id="SSF158504">
    <property type="entry name" value="BH2638-like"/>
    <property type="match status" value="1"/>
</dbReference>
<dbReference type="RefSeq" id="WP_003682094.1">
    <property type="nucleotide sequence ID" value="NZ_BJLV01000029.1"/>
</dbReference>
<evidence type="ECO:0000313" key="3">
    <source>
        <dbReference type="EMBL" id="MPQ36242.1"/>
    </source>
</evidence>
<reference evidence="1 6" key="1">
    <citation type="submission" date="2016-12" db="EMBL/GenBank/DDBJ databases">
        <title>Complete Genome Sequence of Lactobacillus fermentum Strain SNUV175, a Probiotic for Treatment of Bacterial Vaginosis.</title>
        <authorList>
            <person name="Lee S."/>
            <person name="You H.J."/>
            <person name="Kwon B."/>
            <person name="Ko G."/>
        </authorList>
    </citation>
    <scope>NUCLEOTIDE SEQUENCE [LARGE SCALE GENOMIC DNA]</scope>
    <source>
        <strain evidence="1 6">SNUV175</strain>
    </source>
</reference>
<dbReference type="AlphaFoldDB" id="A0A0F4HBT7"/>
<dbReference type="EMBL" id="POTQ01000005">
    <property type="protein sequence ID" value="PNV58197.1"/>
    <property type="molecule type" value="Genomic_DNA"/>
</dbReference>
<dbReference type="Proteomes" id="UP000653631">
    <property type="component" value="Unassembled WGS sequence"/>
</dbReference>
<protein>
    <submittedName>
        <fullName evidence="2">UPF0223 protein</fullName>
    </submittedName>
</protein>
<reference evidence="5 9" key="4">
    <citation type="submission" date="2020-04" db="EMBL/GenBank/DDBJ databases">
        <title>Novel strain L. Fermentum HFD1 producer antibacterial peptides.</title>
        <authorList>
            <person name="Ozhegov G.D."/>
            <person name="Pavlova A.S."/>
            <person name="Zhuravleva D.E."/>
            <person name="Gogoleva N.V."/>
            <person name="Shagimardanova E.I."/>
            <person name="Markelova M.I."/>
            <person name="Yarullina D.R."/>
            <person name="Kayumov A.R."/>
        </authorList>
    </citation>
    <scope>NUCLEOTIDE SEQUENCE [LARGE SCALE GENOMIC DNA]</scope>
    <source>
        <strain evidence="5 9">HFD1</strain>
    </source>
</reference>
<name>A0A0F4HBT7_LIMFE</name>